<dbReference type="SMART" id="SM00020">
    <property type="entry name" value="Tryp_SPc"/>
    <property type="match status" value="1"/>
</dbReference>
<dbReference type="GO" id="GO:0006508">
    <property type="term" value="P:proteolysis"/>
    <property type="evidence" value="ECO:0007669"/>
    <property type="project" value="UniProtKB-KW"/>
</dbReference>
<evidence type="ECO:0000256" key="8">
    <source>
        <dbReference type="ARBA" id="ARBA00076468"/>
    </source>
</evidence>
<dbReference type="InterPro" id="IPR050127">
    <property type="entry name" value="Serine_Proteases_S1"/>
</dbReference>
<dbReference type="EMBL" id="CAJVCH010571769">
    <property type="protein sequence ID" value="CAG7838479.1"/>
    <property type="molecule type" value="Genomic_DNA"/>
</dbReference>
<accession>A0A8J2LSZ4</accession>
<dbReference type="PROSITE" id="PS50240">
    <property type="entry name" value="TRYPSIN_DOM"/>
    <property type="match status" value="1"/>
</dbReference>
<dbReference type="PANTHER" id="PTHR24264">
    <property type="entry name" value="TRYPSIN-RELATED"/>
    <property type="match status" value="1"/>
</dbReference>
<proteinExistence type="predicted"/>
<evidence type="ECO:0000313" key="13">
    <source>
        <dbReference type="Proteomes" id="UP000708208"/>
    </source>
</evidence>
<keyword evidence="13" id="KW-1185">Reference proteome</keyword>
<dbReference type="FunFam" id="2.40.10.10:FF:000038">
    <property type="entry name" value="Serine protease"/>
    <property type="match status" value="1"/>
</dbReference>
<dbReference type="PROSITE" id="PS00134">
    <property type="entry name" value="TRYPSIN_HIS"/>
    <property type="match status" value="1"/>
</dbReference>
<keyword evidence="5 9" id="KW-0720">Serine protease</keyword>
<evidence type="ECO:0000256" key="2">
    <source>
        <dbReference type="ARBA" id="ARBA00022525"/>
    </source>
</evidence>
<evidence type="ECO:0000259" key="11">
    <source>
        <dbReference type="PROSITE" id="PS50240"/>
    </source>
</evidence>
<organism evidence="12 13">
    <name type="scientific">Allacma fusca</name>
    <dbReference type="NCBI Taxonomy" id="39272"/>
    <lineage>
        <taxon>Eukaryota</taxon>
        <taxon>Metazoa</taxon>
        <taxon>Ecdysozoa</taxon>
        <taxon>Arthropoda</taxon>
        <taxon>Hexapoda</taxon>
        <taxon>Collembola</taxon>
        <taxon>Symphypleona</taxon>
        <taxon>Sminthuridae</taxon>
        <taxon>Allacma</taxon>
    </lineage>
</organism>
<keyword evidence="6" id="KW-1015">Disulfide bond</keyword>
<sequence>MYLRSLLLISIAFFSAECRNLVPRPGFHLPSRGADFVPNIIGGEVAVEGQFPHQVALFDNLLGIKFFSCGGSIISSKYVITAAHCVVGQLPSLMYIRAGEQDLLVKSENEQELRALTLIPHPNFDYNDYSNDIAIIEINGEFEFNENVQPIALPPLGEEVSEGTNCRVSGWGTTIEGGPVARQLHYVDVPYVSDETCADLYANDNPVISSMLCAGIKGKDACQGDSGGPMICNNGTLDGVVSWGIGCALEGYPGVYTQVSHFREFIHEHTGL</sequence>
<keyword evidence="4 9" id="KW-0378">Hydrolase</keyword>
<comment type="subcellular location">
    <subcellularLocation>
        <location evidence="1">Secreted</location>
    </subcellularLocation>
</comment>
<keyword evidence="3 9" id="KW-0645">Protease</keyword>
<protein>
    <recommendedName>
        <fullName evidence="7">Phenoloxidase-activating factor 2</fullName>
    </recommendedName>
    <alternativeName>
        <fullName evidence="8">Prophenoloxidase-activating factor II</fullName>
    </alternativeName>
</protein>
<evidence type="ECO:0000256" key="3">
    <source>
        <dbReference type="ARBA" id="ARBA00022670"/>
    </source>
</evidence>
<dbReference type="PANTHER" id="PTHR24264:SF65">
    <property type="entry name" value="SRCR DOMAIN-CONTAINING PROTEIN"/>
    <property type="match status" value="1"/>
</dbReference>
<name>A0A8J2LSZ4_9HEXA</name>
<dbReference type="OrthoDB" id="10059102at2759"/>
<dbReference type="Proteomes" id="UP000708208">
    <property type="component" value="Unassembled WGS sequence"/>
</dbReference>
<keyword evidence="2" id="KW-0964">Secreted</keyword>
<feature type="signal peptide" evidence="10">
    <location>
        <begin position="1"/>
        <end position="18"/>
    </location>
</feature>
<evidence type="ECO:0000256" key="5">
    <source>
        <dbReference type="ARBA" id="ARBA00022825"/>
    </source>
</evidence>
<gene>
    <name evidence="12" type="ORF">AFUS01_LOCUS47448</name>
</gene>
<dbReference type="AlphaFoldDB" id="A0A8J2LSZ4"/>
<feature type="chain" id="PRO_5035222884" description="Phenoloxidase-activating factor 2" evidence="10">
    <location>
        <begin position="19"/>
        <end position="272"/>
    </location>
</feature>
<dbReference type="GO" id="GO:0004252">
    <property type="term" value="F:serine-type endopeptidase activity"/>
    <property type="evidence" value="ECO:0007669"/>
    <property type="project" value="InterPro"/>
</dbReference>
<dbReference type="Pfam" id="PF00089">
    <property type="entry name" value="Trypsin"/>
    <property type="match status" value="1"/>
</dbReference>
<dbReference type="CDD" id="cd00190">
    <property type="entry name" value="Tryp_SPc"/>
    <property type="match status" value="1"/>
</dbReference>
<evidence type="ECO:0000256" key="6">
    <source>
        <dbReference type="ARBA" id="ARBA00023157"/>
    </source>
</evidence>
<keyword evidence="10" id="KW-0732">Signal</keyword>
<evidence type="ECO:0000256" key="10">
    <source>
        <dbReference type="SAM" id="SignalP"/>
    </source>
</evidence>
<dbReference type="PROSITE" id="PS00135">
    <property type="entry name" value="TRYPSIN_SER"/>
    <property type="match status" value="1"/>
</dbReference>
<evidence type="ECO:0000256" key="7">
    <source>
        <dbReference type="ARBA" id="ARBA00068096"/>
    </source>
</evidence>
<evidence type="ECO:0000256" key="1">
    <source>
        <dbReference type="ARBA" id="ARBA00004613"/>
    </source>
</evidence>
<evidence type="ECO:0000313" key="12">
    <source>
        <dbReference type="EMBL" id="CAG7838479.1"/>
    </source>
</evidence>
<dbReference type="InterPro" id="IPR033116">
    <property type="entry name" value="TRYPSIN_SER"/>
</dbReference>
<dbReference type="GO" id="GO:0005615">
    <property type="term" value="C:extracellular space"/>
    <property type="evidence" value="ECO:0007669"/>
    <property type="project" value="TreeGrafter"/>
</dbReference>
<dbReference type="InterPro" id="IPR018114">
    <property type="entry name" value="TRYPSIN_HIS"/>
</dbReference>
<evidence type="ECO:0000256" key="4">
    <source>
        <dbReference type="ARBA" id="ARBA00022801"/>
    </source>
</evidence>
<feature type="domain" description="Peptidase S1" evidence="11">
    <location>
        <begin position="40"/>
        <end position="271"/>
    </location>
</feature>
<dbReference type="InterPro" id="IPR001254">
    <property type="entry name" value="Trypsin_dom"/>
</dbReference>
<reference evidence="12" key="1">
    <citation type="submission" date="2021-06" db="EMBL/GenBank/DDBJ databases">
        <authorList>
            <person name="Hodson N. C."/>
            <person name="Mongue J. A."/>
            <person name="Jaron S. K."/>
        </authorList>
    </citation>
    <scope>NUCLEOTIDE SEQUENCE</scope>
</reference>
<evidence type="ECO:0000256" key="9">
    <source>
        <dbReference type="RuleBase" id="RU363034"/>
    </source>
</evidence>
<comment type="caution">
    <text evidence="12">The sequence shown here is derived from an EMBL/GenBank/DDBJ whole genome shotgun (WGS) entry which is preliminary data.</text>
</comment>